<feature type="domain" description="HipA N-terminal subdomain 1" evidence="5">
    <location>
        <begin position="5"/>
        <end position="105"/>
    </location>
</feature>
<dbReference type="Gene3D" id="1.10.1070.20">
    <property type="match status" value="1"/>
</dbReference>
<dbReference type="RefSeq" id="WP_184017181.1">
    <property type="nucleotide sequence ID" value="NZ_JACIJC010000002.1"/>
</dbReference>
<feature type="domain" description="HipA-like C-terminal" evidence="4">
    <location>
        <begin position="154"/>
        <end position="389"/>
    </location>
</feature>
<accession>A0A7W9EFG2</accession>
<dbReference type="GO" id="GO:0004674">
    <property type="term" value="F:protein serine/threonine kinase activity"/>
    <property type="evidence" value="ECO:0007669"/>
    <property type="project" value="UniProtKB-EC"/>
</dbReference>
<dbReference type="Proteomes" id="UP000549617">
    <property type="component" value="Unassembled WGS sequence"/>
</dbReference>
<dbReference type="NCBIfam" id="TIGR03071">
    <property type="entry name" value="couple_hipA"/>
    <property type="match status" value="1"/>
</dbReference>
<keyword evidence="7" id="KW-1185">Reference proteome</keyword>
<dbReference type="Pfam" id="PF13657">
    <property type="entry name" value="Couple_hipA"/>
    <property type="match status" value="1"/>
</dbReference>
<evidence type="ECO:0000256" key="3">
    <source>
        <dbReference type="ARBA" id="ARBA00022777"/>
    </source>
</evidence>
<protein>
    <submittedName>
        <fullName evidence="6">Serine/threonine-protein kinase HipA</fullName>
        <ecNumber evidence="6">2.7.11.1</ecNumber>
    </submittedName>
</protein>
<organism evidence="6 7">
    <name type="scientific">Sphingobium boeckii</name>
    <dbReference type="NCBI Taxonomy" id="1082345"/>
    <lineage>
        <taxon>Bacteria</taxon>
        <taxon>Pseudomonadati</taxon>
        <taxon>Pseudomonadota</taxon>
        <taxon>Alphaproteobacteria</taxon>
        <taxon>Sphingomonadales</taxon>
        <taxon>Sphingomonadaceae</taxon>
        <taxon>Sphingobium</taxon>
    </lineage>
</organism>
<sequence>MTLILNVWLEASAEPIGHLVKGDDSSLAFAYTPEWLGNAERHALSLSLPLGDEPFGDAPVRAFFDNLLQENNLLQTVISREGIDRGNIAGLLALMGSDCAGAVSVLPIDHPPIKRPGHMLEDYDPIDDAIFAELVERLATGRPLPDELRDPSPVAGVRLKISLAAIPDGRFAIPKQKSGAPTTHILKLPDPNYRHEARDEAFLTLLAAQCGLRVGSSVADTVNGHEVLLIQRFDRHVEGNFIQRQHQEDFAQAAGLPADLKYERRGTLQRRFDAQVIGRILAVTDQPARARETFLRMTLFNLLVGNNDNHAKNNALLYGPGQSITLAPFYDLVPVQTVAGFKEDFAFRLGEAKLPAELTSADLLQFCADIGLPGQGAKRILSNAARELVNGIERLSADFPPEMRALNRLFGETASDLVSLLDLGIDLRERDAHIVKGGGWALS</sequence>
<name>A0A7W9EFG2_9SPHN</name>
<keyword evidence="3 6" id="KW-0418">Kinase</keyword>
<evidence type="ECO:0000256" key="1">
    <source>
        <dbReference type="ARBA" id="ARBA00010164"/>
    </source>
</evidence>
<gene>
    <name evidence="6" type="ORF">FHS49_001679</name>
</gene>
<reference evidence="6 7" key="1">
    <citation type="submission" date="2020-08" db="EMBL/GenBank/DDBJ databases">
        <title>Genomic Encyclopedia of Type Strains, Phase IV (KMG-IV): sequencing the most valuable type-strain genomes for metagenomic binning, comparative biology and taxonomic classification.</title>
        <authorList>
            <person name="Goeker M."/>
        </authorList>
    </citation>
    <scope>NUCLEOTIDE SEQUENCE [LARGE SCALE GENOMIC DNA]</scope>
    <source>
        <strain evidence="6 7">DSM 25079</strain>
    </source>
</reference>
<evidence type="ECO:0000313" key="7">
    <source>
        <dbReference type="Proteomes" id="UP000549617"/>
    </source>
</evidence>
<keyword evidence="2 6" id="KW-0808">Transferase</keyword>
<dbReference type="EC" id="2.7.11.1" evidence="6"/>
<evidence type="ECO:0000259" key="4">
    <source>
        <dbReference type="Pfam" id="PF07804"/>
    </source>
</evidence>
<comment type="similarity">
    <text evidence="1">Belongs to the HipA Ser/Thr kinase family.</text>
</comment>
<evidence type="ECO:0000259" key="5">
    <source>
        <dbReference type="Pfam" id="PF13657"/>
    </source>
</evidence>
<dbReference type="InterPro" id="IPR012893">
    <property type="entry name" value="HipA-like_C"/>
</dbReference>
<dbReference type="Pfam" id="PF07804">
    <property type="entry name" value="HipA_C"/>
    <property type="match status" value="1"/>
</dbReference>
<dbReference type="EMBL" id="JACIJC010000002">
    <property type="protein sequence ID" value="MBB5685671.1"/>
    <property type="molecule type" value="Genomic_DNA"/>
</dbReference>
<dbReference type="AlphaFoldDB" id="A0A7W9EFG2"/>
<dbReference type="InterPro" id="IPR052028">
    <property type="entry name" value="HipA_Ser/Thr_kinase"/>
</dbReference>
<dbReference type="PANTHER" id="PTHR37419">
    <property type="entry name" value="SERINE/THREONINE-PROTEIN KINASE TOXIN HIPA"/>
    <property type="match status" value="1"/>
</dbReference>
<comment type="caution">
    <text evidence="6">The sequence shown here is derived from an EMBL/GenBank/DDBJ whole genome shotgun (WGS) entry which is preliminary data.</text>
</comment>
<dbReference type="GO" id="GO:0005829">
    <property type="term" value="C:cytosol"/>
    <property type="evidence" value="ECO:0007669"/>
    <property type="project" value="TreeGrafter"/>
</dbReference>
<evidence type="ECO:0000313" key="6">
    <source>
        <dbReference type="EMBL" id="MBB5685671.1"/>
    </source>
</evidence>
<proteinExistence type="inferred from homology"/>
<evidence type="ECO:0000256" key="2">
    <source>
        <dbReference type="ARBA" id="ARBA00022679"/>
    </source>
</evidence>
<dbReference type="InterPro" id="IPR017508">
    <property type="entry name" value="HipA_N1"/>
</dbReference>
<dbReference type="PANTHER" id="PTHR37419:SF1">
    <property type="entry name" value="SERINE_THREONINE-PROTEIN KINASE TOXIN HIPA"/>
    <property type="match status" value="1"/>
</dbReference>